<accession>A0AA39WHV9</accession>
<protein>
    <submittedName>
        <fullName evidence="1">Uncharacterized protein</fullName>
    </submittedName>
</protein>
<keyword evidence="2" id="KW-1185">Reference proteome</keyword>
<evidence type="ECO:0000313" key="2">
    <source>
        <dbReference type="Proteomes" id="UP001174934"/>
    </source>
</evidence>
<organism evidence="1 2">
    <name type="scientific">Bombardia bombarda</name>
    <dbReference type="NCBI Taxonomy" id="252184"/>
    <lineage>
        <taxon>Eukaryota</taxon>
        <taxon>Fungi</taxon>
        <taxon>Dikarya</taxon>
        <taxon>Ascomycota</taxon>
        <taxon>Pezizomycotina</taxon>
        <taxon>Sordariomycetes</taxon>
        <taxon>Sordariomycetidae</taxon>
        <taxon>Sordariales</taxon>
        <taxon>Lasiosphaeriaceae</taxon>
        <taxon>Bombardia</taxon>
    </lineage>
</organism>
<dbReference type="Proteomes" id="UP001174934">
    <property type="component" value="Unassembled WGS sequence"/>
</dbReference>
<dbReference type="EMBL" id="JAULSR010000006">
    <property type="protein sequence ID" value="KAK0615674.1"/>
    <property type="molecule type" value="Genomic_DNA"/>
</dbReference>
<proteinExistence type="predicted"/>
<evidence type="ECO:0000313" key="1">
    <source>
        <dbReference type="EMBL" id="KAK0615674.1"/>
    </source>
</evidence>
<name>A0AA39WHV9_9PEZI</name>
<comment type="caution">
    <text evidence="1">The sequence shown here is derived from an EMBL/GenBank/DDBJ whole genome shotgun (WGS) entry which is preliminary data.</text>
</comment>
<dbReference type="AlphaFoldDB" id="A0AA39WHV9"/>
<reference evidence="1" key="1">
    <citation type="submission" date="2023-06" db="EMBL/GenBank/DDBJ databases">
        <title>Genome-scale phylogeny and comparative genomics of the fungal order Sordariales.</title>
        <authorList>
            <consortium name="Lawrence Berkeley National Laboratory"/>
            <person name="Hensen N."/>
            <person name="Bonometti L."/>
            <person name="Westerberg I."/>
            <person name="Brannstrom I.O."/>
            <person name="Guillou S."/>
            <person name="Cros-Aarteil S."/>
            <person name="Calhoun S."/>
            <person name="Haridas S."/>
            <person name="Kuo A."/>
            <person name="Mondo S."/>
            <person name="Pangilinan J."/>
            <person name="Riley R."/>
            <person name="LaButti K."/>
            <person name="Andreopoulos B."/>
            <person name="Lipzen A."/>
            <person name="Chen C."/>
            <person name="Yanf M."/>
            <person name="Daum C."/>
            <person name="Ng V."/>
            <person name="Clum A."/>
            <person name="Steindorff A."/>
            <person name="Ohm R."/>
            <person name="Martin F."/>
            <person name="Silar P."/>
            <person name="Natvig D."/>
            <person name="Lalanne C."/>
            <person name="Gautier V."/>
            <person name="Ament-velasquez S.L."/>
            <person name="Kruys A."/>
            <person name="Hutchinson M.I."/>
            <person name="Powell A.J."/>
            <person name="Barry K."/>
            <person name="Miller A.N."/>
            <person name="Grigoriev I.V."/>
            <person name="Debuchy R."/>
            <person name="Gladieux P."/>
            <person name="Thoren M.H."/>
            <person name="Johannesson H."/>
        </authorList>
    </citation>
    <scope>NUCLEOTIDE SEQUENCE</scope>
    <source>
        <strain evidence="1">SMH3391-2</strain>
    </source>
</reference>
<gene>
    <name evidence="1" type="ORF">B0T17DRAFT_510255</name>
</gene>
<sequence>MPTLDRNPRQRGPQSKSACVLSSMTVYEMSTWLSRFSIRVRFRASHRLAFLLSSSLIFGKPAPADRALDSLLGRISYLELFLWAWRYVRATSRGRIGTWTYETLPRISTPPLPRINLQASMHPGRSLSWLRSVGEKYQQERNRQQQWLDYRQAKPRPDRSEEVKSCMAGWPFPHVPFPSRPDGLTRSSGLNLGIVYIEMTLARLVTACISGGHIKIQTQTRSVDIGGEKQPHKSLESQVAQLKGNSDATTWGFAVFAYCIREKYFLRGCQLRDGEEIFPFARRTAAEAYGASAAVTIQIPALGFLRLVALTLAGFRGLISGLHAGQANLTVSVQCSCTHQGLQLRAFRTYCHPELQDTECTMGGKARAEWSLPDKQPAKGMKPSSALSLEIGFQVRLPARPQSQVKTPRQKRAAGLCRQVHVKANAFAECRQLACSLPKWQAQARLRACS</sequence>